<comment type="caution">
    <text evidence="2">The sequence shown here is derived from an EMBL/GenBank/DDBJ whole genome shotgun (WGS) entry which is preliminary data.</text>
</comment>
<protein>
    <submittedName>
        <fullName evidence="2">Uncharacterized protein</fullName>
    </submittedName>
</protein>
<reference evidence="2" key="1">
    <citation type="journal article" date="2022" name="bioRxiv">
        <title>Sequencing and chromosome-scale assembly of the giantPleurodeles waltlgenome.</title>
        <authorList>
            <person name="Brown T."/>
            <person name="Elewa A."/>
            <person name="Iarovenko S."/>
            <person name="Subramanian E."/>
            <person name="Araus A.J."/>
            <person name="Petzold A."/>
            <person name="Susuki M."/>
            <person name="Suzuki K.-i.T."/>
            <person name="Hayashi T."/>
            <person name="Toyoda A."/>
            <person name="Oliveira C."/>
            <person name="Osipova E."/>
            <person name="Leigh N.D."/>
            <person name="Simon A."/>
            <person name="Yun M.H."/>
        </authorList>
    </citation>
    <scope>NUCLEOTIDE SEQUENCE</scope>
    <source>
        <strain evidence="2">20211129_DDA</strain>
        <tissue evidence="2">Liver</tissue>
    </source>
</reference>
<accession>A0AAV7N2G2</accession>
<feature type="region of interest" description="Disordered" evidence="1">
    <location>
        <begin position="78"/>
        <end position="100"/>
    </location>
</feature>
<feature type="compositionally biased region" description="Basic and acidic residues" evidence="1">
    <location>
        <begin position="87"/>
        <end position="100"/>
    </location>
</feature>
<keyword evidence="3" id="KW-1185">Reference proteome</keyword>
<dbReference type="Proteomes" id="UP001066276">
    <property type="component" value="Chromosome 9"/>
</dbReference>
<proteinExistence type="predicted"/>
<evidence type="ECO:0000313" key="3">
    <source>
        <dbReference type="Proteomes" id="UP001066276"/>
    </source>
</evidence>
<gene>
    <name evidence="2" type="ORF">NDU88_007561</name>
</gene>
<name>A0AAV7N2G2_PLEWA</name>
<sequence length="100" mass="11157">MAKSLCDRAAFPDSWRRWCSPARDLEPASHACLGGELPALLCELETAIADLPPNDFTWWASGPYPTIINTGVVVTPHGSYRRHTHRRPDGETLSREVSRN</sequence>
<dbReference type="AlphaFoldDB" id="A0AAV7N2G2"/>
<dbReference type="EMBL" id="JANPWB010000013">
    <property type="protein sequence ID" value="KAJ1110206.1"/>
    <property type="molecule type" value="Genomic_DNA"/>
</dbReference>
<evidence type="ECO:0000256" key="1">
    <source>
        <dbReference type="SAM" id="MobiDB-lite"/>
    </source>
</evidence>
<organism evidence="2 3">
    <name type="scientific">Pleurodeles waltl</name>
    <name type="common">Iberian ribbed newt</name>
    <dbReference type="NCBI Taxonomy" id="8319"/>
    <lineage>
        <taxon>Eukaryota</taxon>
        <taxon>Metazoa</taxon>
        <taxon>Chordata</taxon>
        <taxon>Craniata</taxon>
        <taxon>Vertebrata</taxon>
        <taxon>Euteleostomi</taxon>
        <taxon>Amphibia</taxon>
        <taxon>Batrachia</taxon>
        <taxon>Caudata</taxon>
        <taxon>Salamandroidea</taxon>
        <taxon>Salamandridae</taxon>
        <taxon>Pleurodelinae</taxon>
        <taxon>Pleurodeles</taxon>
    </lineage>
</organism>
<evidence type="ECO:0000313" key="2">
    <source>
        <dbReference type="EMBL" id="KAJ1110206.1"/>
    </source>
</evidence>